<accession>A0A1S3HIB4</accession>
<dbReference type="KEGG" id="lak:106155517"/>
<feature type="transmembrane region" description="Helical" evidence="2">
    <location>
        <begin position="472"/>
        <end position="494"/>
    </location>
</feature>
<dbReference type="AlphaFoldDB" id="A0A1S3HIB4"/>
<proteinExistence type="predicted"/>
<feature type="transmembrane region" description="Helical" evidence="2">
    <location>
        <begin position="442"/>
        <end position="460"/>
    </location>
</feature>
<name>A0A1S3HIB4_LINAN</name>
<protein>
    <submittedName>
        <fullName evidence="4">Uncharacterized protein LOC106155517 isoform X1</fullName>
    </submittedName>
</protein>
<feature type="transmembrane region" description="Helical" evidence="2">
    <location>
        <begin position="30"/>
        <end position="49"/>
    </location>
</feature>
<evidence type="ECO:0000313" key="4">
    <source>
        <dbReference type="RefSeq" id="XP_013385855.1"/>
    </source>
</evidence>
<feature type="compositionally biased region" description="Polar residues" evidence="1">
    <location>
        <begin position="169"/>
        <end position="178"/>
    </location>
</feature>
<dbReference type="CDD" id="cd06174">
    <property type="entry name" value="MFS"/>
    <property type="match status" value="1"/>
</dbReference>
<feature type="region of interest" description="Disordered" evidence="1">
    <location>
        <begin position="214"/>
        <end position="235"/>
    </location>
</feature>
<keyword evidence="2" id="KW-1133">Transmembrane helix</keyword>
<dbReference type="OrthoDB" id="330047at2759"/>
<feature type="transmembrane region" description="Helical" evidence="2">
    <location>
        <begin position="6"/>
        <end position="23"/>
    </location>
</feature>
<feature type="transmembrane region" description="Helical" evidence="2">
    <location>
        <begin position="55"/>
        <end position="73"/>
    </location>
</feature>
<keyword evidence="2" id="KW-0472">Membrane</keyword>
<evidence type="ECO:0000256" key="1">
    <source>
        <dbReference type="SAM" id="MobiDB-lite"/>
    </source>
</evidence>
<feature type="transmembrane region" description="Helical" evidence="2">
    <location>
        <begin position="410"/>
        <end position="430"/>
    </location>
</feature>
<dbReference type="Proteomes" id="UP000085678">
    <property type="component" value="Unplaced"/>
</dbReference>
<reference evidence="4" key="1">
    <citation type="submission" date="2025-08" db="UniProtKB">
        <authorList>
            <consortium name="RefSeq"/>
        </authorList>
    </citation>
    <scope>IDENTIFICATION</scope>
    <source>
        <tissue evidence="4">Gonads</tissue>
    </source>
</reference>
<dbReference type="InterPro" id="IPR036259">
    <property type="entry name" value="MFS_trans_sf"/>
</dbReference>
<dbReference type="InParanoid" id="A0A1S3HIB4"/>
<dbReference type="SUPFAM" id="SSF103473">
    <property type="entry name" value="MFS general substrate transporter"/>
    <property type="match status" value="2"/>
</dbReference>
<feature type="transmembrane region" description="Helical" evidence="2">
    <location>
        <begin position="85"/>
        <end position="107"/>
    </location>
</feature>
<keyword evidence="3" id="KW-1185">Reference proteome</keyword>
<feature type="transmembrane region" description="Helical" evidence="2">
    <location>
        <begin position="349"/>
        <end position="369"/>
    </location>
</feature>
<evidence type="ECO:0000256" key="2">
    <source>
        <dbReference type="SAM" id="Phobius"/>
    </source>
</evidence>
<feature type="region of interest" description="Disordered" evidence="1">
    <location>
        <begin position="165"/>
        <end position="190"/>
    </location>
</feature>
<feature type="transmembrane region" description="Helical" evidence="2">
    <location>
        <begin position="307"/>
        <end position="329"/>
    </location>
</feature>
<dbReference type="RefSeq" id="XP_013385855.1">
    <property type="nucleotide sequence ID" value="XM_013530401.2"/>
</dbReference>
<keyword evidence="2" id="KW-0812">Transmembrane</keyword>
<dbReference type="Gene3D" id="1.20.1250.20">
    <property type="entry name" value="MFS general substrate transporter like domains"/>
    <property type="match status" value="1"/>
</dbReference>
<sequence>MLNLVYTVAIICLASLPVLGYIYDHCGTVCVRILSVCLCAGGFFLMALAERGREWLLFPGAVFHLVGGIQLAVTDVQVAVLFPKLKATLICLISGAIDVSGFAPILLKLTYQAGASYKTFMFTFAGVILFLSSVNTFTLPPRQDDDGNNIDIACCFKIRKRQRSKTESSKPNTSTCTNADHVPTANERQSGHQVLEQGLSNAAYMPDDVSTEPKCGVPSIGSATPELASKEKADGDVTREKADDIICQGTSCQHENNTNHTEMRVDGIGQISCRIENSPGKENGESANNCFLHDTLLIIKSPSFWMLMLWFLCQNTLIVTYQGSFYAIINYYGNNVKDKVSTYTDVYSWFQVGSLIWALLNGLMLDKLVSRATADDKERCFVVPFFITVLAGLIASIACIIPIIEMQFVAILFHSMLKTGSYASHLAYIASTFPKEHFGKTYGIQIGIGFLFTFIEYPIFAWYKYSLESDPFWLGLLFLGICLTASCLPFYLLWRRCRYTRSNSYTL</sequence>
<gene>
    <name evidence="4" type="primary">LOC106155517</name>
</gene>
<dbReference type="InterPro" id="IPR027197">
    <property type="entry name" value="SLC43A3"/>
</dbReference>
<dbReference type="GeneID" id="106155517"/>
<feature type="transmembrane region" description="Helical" evidence="2">
    <location>
        <begin position="119"/>
        <end position="139"/>
    </location>
</feature>
<evidence type="ECO:0000313" key="3">
    <source>
        <dbReference type="Proteomes" id="UP000085678"/>
    </source>
</evidence>
<organism evidence="3 4">
    <name type="scientific">Lingula anatina</name>
    <name type="common">Brachiopod</name>
    <name type="synonym">Lingula unguis</name>
    <dbReference type="NCBI Taxonomy" id="7574"/>
    <lineage>
        <taxon>Eukaryota</taxon>
        <taxon>Metazoa</taxon>
        <taxon>Spiralia</taxon>
        <taxon>Lophotrochozoa</taxon>
        <taxon>Brachiopoda</taxon>
        <taxon>Linguliformea</taxon>
        <taxon>Lingulata</taxon>
        <taxon>Lingulida</taxon>
        <taxon>Linguloidea</taxon>
        <taxon>Lingulidae</taxon>
        <taxon>Lingula</taxon>
    </lineage>
</organism>
<dbReference type="PANTHER" id="PTHR20765">
    <property type="entry name" value="SOLUTE CARRIER FAMILY 43 MEMBER 3-RELATED"/>
    <property type="match status" value="1"/>
</dbReference>
<dbReference type="PANTHER" id="PTHR20765:SF1">
    <property type="entry name" value="EQUILIBRATIVE NUCLEOBASE TRANSPORTER 1"/>
    <property type="match status" value="1"/>
</dbReference>
<feature type="transmembrane region" description="Helical" evidence="2">
    <location>
        <begin position="381"/>
        <end position="404"/>
    </location>
</feature>